<protein>
    <recommendedName>
        <fullName evidence="3">Pit accessory protein</fullName>
    </recommendedName>
</protein>
<reference evidence="2" key="1">
    <citation type="submission" date="2019-08" db="EMBL/GenBank/DDBJ databases">
        <authorList>
            <person name="Kucharzyk K."/>
            <person name="Murdoch R.W."/>
            <person name="Higgins S."/>
            <person name="Loffler F."/>
        </authorList>
    </citation>
    <scope>NUCLEOTIDE SEQUENCE</scope>
</reference>
<evidence type="ECO:0008006" key="3">
    <source>
        <dbReference type="Google" id="ProtNLM"/>
    </source>
</evidence>
<dbReference type="Pfam" id="PF01865">
    <property type="entry name" value="PhoU_div"/>
    <property type="match status" value="1"/>
</dbReference>
<comment type="caution">
    <text evidence="2">The sequence shown here is derived from an EMBL/GenBank/DDBJ whole genome shotgun (WGS) entry which is preliminary data.</text>
</comment>
<dbReference type="PANTHER" id="PTHR37298">
    <property type="entry name" value="UPF0111 PROTEIN YKAA"/>
    <property type="match status" value="1"/>
</dbReference>
<name>A0A644XPW5_9ZZZZ</name>
<dbReference type="PANTHER" id="PTHR37298:SF1">
    <property type="entry name" value="UPF0111 PROTEIN YKAA"/>
    <property type="match status" value="1"/>
</dbReference>
<gene>
    <name evidence="2" type="ORF">SDC9_64595</name>
</gene>
<dbReference type="InterPro" id="IPR018445">
    <property type="entry name" value="Put_Phosphate_transp_reg"/>
</dbReference>
<dbReference type="EMBL" id="VSSQ01002935">
    <property type="protein sequence ID" value="MPM18189.1"/>
    <property type="molecule type" value="Genomic_DNA"/>
</dbReference>
<evidence type="ECO:0000313" key="2">
    <source>
        <dbReference type="EMBL" id="MPM18189.1"/>
    </source>
</evidence>
<sequence>MLKRKESLDFYSILISQAQVICETVRALCAFCEDPTEEKGNFVKAKEREADQVHYQLVDAINHTFITPIDRDDLFRLSTSIDDLADYAWTTVKDLHIYDILPDKNLCSMAHILLQMAEGLLVCVTALKNNRSHVAGEAKKVKKLENAMNERFHESIAELFASDDIKRILKYREIYSHMNHASDKGDMCADLLQDIVVKL</sequence>
<evidence type="ECO:0000256" key="1">
    <source>
        <dbReference type="ARBA" id="ARBA00008591"/>
    </source>
</evidence>
<comment type="similarity">
    <text evidence="1">Belongs to the UPF0111 family.</text>
</comment>
<dbReference type="Gene3D" id="1.20.58.220">
    <property type="entry name" value="Phosphate transport system protein phou homolog 2, domain 2"/>
    <property type="match status" value="1"/>
</dbReference>
<dbReference type="InterPro" id="IPR052912">
    <property type="entry name" value="UPF0111_domain"/>
</dbReference>
<proteinExistence type="inferred from homology"/>
<dbReference type="InterPro" id="IPR038078">
    <property type="entry name" value="PhoU-like_sf"/>
</dbReference>
<organism evidence="2">
    <name type="scientific">bioreactor metagenome</name>
    <dbReference type="NCBI Taxonomy" id="1076179"/>
    <lineage>
        <taxon>unclassified sequences</taxon>
        <taxon>metagenomes</taxon>
        <taxon>ecological metagenomes</taxon>
    </lineage>
</organism>
<accession>A0A644XPW5</accession>
<dbReference type="AlphaFoldDB" id="A0A644XPW5"/>